<feature type="compositionally biased region" description="Polar residues" evidence="2">
    <location>
        <begin position="331"/>
        <end position="342"/>
    </location>
</feature>
<dbReference type="GO" id="GO:0008237">
    <property type="term" value="F:metallopeptidase activity"/>
    <property type="evidence" value="ECO:0007669"/>
    <property type="project" value="InterPro"/>
</dbReference>
<comment type="similarity">
    <text evidence="1">Belongs to the peptidase M43B family.</text>
</comment>
<dbReference type="SUPFAM" id="SSF55486">
    <property type="entry name" value="Metalloproteases ('zincins'), catalytic domain"/>
    <property type="match status" value="1"/>
</dbReference>
<dbReference type="InterPro" id="IPR024079">
    <property type="entry name" value="MetalloPept_cat_dom_sf"/>
</dbReference>
<feature type="compositionally biased region" description="Low complexity" evidence="2">
    <location>
        <begin position="310"/>
        <end position="327"/>
    </location>
</feature>
<dbReference type="Gene3D" id="3.40.390.10">
    <property type="entry name" value="Collagenase (Catalytic Domain)"/>
    <property type="match status" value="1"/>
</dbReference>
<accession>A0AAJ0CYY7</accession>
<comment type="caution">
    <text evidence="3">The sequence shown here is derived from an EMBL/GenBank/DDBJ whole genome shotgun (WGS) entry which is preliminary data.</text>
</comment>
<protein>
    <recommendedName>
        <fullName evidence="5">Peptidase M43 pregnancy-associated plasma-A domain-containing protein</fullName>
    </recommendedName>
</protein>
<name>A0AAJ0CYY7_9HYPO</name>
<proteinExistence type="inferred from homology"/>
<evidence type="ECO:0000256" key="2">
    <source>
        <dbReference type="SAM" id="MobiDB-lite"/>
    </source>
</evidence>
<evidence type="ECO:0000313" key="4">
    <source>
        <dbReference type="Proteomes" id="UP001251528"/>
    </source>
</evidence>
<sequence length="342" mass="37596">MAAVAASAGLKSRPKASEICGVRPVSSSLAATKSNGVSRYKRGNGENINIDVYVHVLGSPTDNKANRTEFLLNGVDWTIWPPSSYYHPFSNVVHDEKLRDLHKGNLSTLNLYFLNGTKTHAGIASTTLNVYSTQIHAVWLNSNTVPGGNNPYFNQGKSAVHEVGHWLGFDTHTATEECFDKHPCKTSPECINYMSFANDECKTEFNSEQIALMRNFATQVKLGQRPKYYTELESEKAPPFDPETSPGDTETSPPEQASNTCDSEEDAQTTYHISLDECRKRYSQCISELGEDAKKPDAIWFCIMLKSTPSDTTESAATTTSQTKTLAVVNKPTQPTKSAPPA</sequence>
<feature type="compositionally biased region" description="Polar residues" evidence="2">
    <location>
        <begin position="246"/>
        <end position="261"/>
    </location>
</feature>
<dbReference type="Proteomes" id="UP001251528">
    <property type="component" value="Unassembled WGS sequence"/>
</dbReference>
<evidence type="ECO:0000256" key="1">
    <source>
        <dbReference type="ARBA" id="ARBA00008721"/>
    </source>
</evidence>
<evidence type="ECO:0000313" key="3">
    <source>
        <dbReference type="EMBL" id="KAK2611918.1"/>
    </source>
</evidence>
<keyword evidence="4" id="KW-1185">Reference proteome</keyword>
<organism evidence="3 4">
    <name type="scientific">Conoideocrella luteorostrata</name>
    <dbReference type="NCBI Taxonomy" id="1105319"/>
    <lineage>
        <taxon>Eukaryota</taxon>
        <taxon>Fungi</taxon>
        <taxon>Dikarya</taxon>
        <taxon>Ascomycota</taxon>
        <taxon>Pezizomycotina</taxon>
        <taxon>Sordariomycetes</taxon>
        <taxon>Hypocreomycetidae</taxon>
        <taxon>Hypocreales</taxon>
        <taxon>Clavicipitaceae</taxon>
        <taxon>Conoideocrella</taxon>
    </lineage>
</organism>
<dbReference type="AlphaFoldDB" id="A0AAJ0CYY7"/>
<feature type="region of interest" description="Disordered" evidence="2">
    <location>
        <begin position="233"/>
        <end position="266"/>
    </location>
</feature>
<gene>
    <name evidence="3" type="ORF">QQS21_002024</name>
</gene>
<dbReference type="EMBL" id="JASWJB010000023">
    <property type="protein sequence ID" value="KAK2611918.1"/>
    <property type="molecule type" value="Genomic_DNA"/>
</dbReference>
<evidence type="ECO:0008006" key="5">
    <source>
        <dbReference type="Google" id="ProtNLM"/>
    </source>
</evidence>
<reference evidence="3" key="1">
    <citation type="submission" date="2023-06" db="EMBL/GenBank/DDBJ databases">
        <title>Conoideocrella luteorostrata (Hypocreales: Clavicipitaceae), a potential biocontrol fungus for elongate hemlock scale in United States Christmas tree production areas.</title>
        <authorList>
            <person name="Barrett H."/>
            <person name="Lovett B."/>
            <person name="Macias A.M."/>
            <person name="Stajich J.E."/>
            <person name="Kasson M.T."/>
        </authorList>
    </citation>
    <scope>NUCLEOTIDE SEQUENCE</scope>
    <source>
        <strain evidence="3">ARSEF 14590</strain>
    </source>
</reference>
<dbReference type="PANTHER" id="PTHR47466">
    <property type="match status" value="1"/>
</dbReference>
<feature type="region of interest" description="Disordered" evidence="2">
    <location>
        <begin position="310"/>
        <end position="342"/>
    </location>
</feature>
<dbReference type="PANTHER" id="PTHR47466:SF1">
    <property type="entry name" value="METALLOPROTEASE MEP1 (AFU_ORTHOLOGUE AFUA_1G07730)-RELATED"/>
    <property type="match status" value="1"/>
</dbReference>